<dbReference type="Proteomes" id="UP000664859">
    <property type="component" value="Unassembled WGS sequence"/>
</dbReference>
<name>A0A835YPA5_9STRA</name>
<accession>A0A835YPA5</accession>
<dbReference type="AlphaFoldDB" id="A0A835YPA5"/>
<feature type="signal peptide" evidence="1">
    <location>
        <begin position="1"/>
        <end position="21"/>
    </location>
</feature>
<sequence>MVCSACAVAAALALTRYLLVAVPFSGDPIVMRSGMVVGNSRWISSRTHHLHMQRDGSVVLAQGTRPASEQVQAPLWSTGRPFEDRDCQKCVIRVAIDAQGAALQVLEGRQLVKSVQLSGHPLLAAALQIKGPDDDRP</sequence>
<dbReference type="EMBL" id="JAFCMP010000517">
    <property type="protein sequence ID" value="KAG5178168.1"/>
    <property type="molecule type" value="Genomic_DNA"/>
</dbReference>
<protein>
    <submittedName>
        <fullName evidence="2">Uncharacterized protein</fullName>
    </submittedName>
</protein>
<comment type="caution">
    <text evidence="2">The sequence shown here is derived from an EMBL/GenBank/DDBJ whole genome shotgun (WGS) entry which is preliminary data.</text>
</comment>
<evidence type="ECO:0000313" key="3">
    <source>
        <dbReference type="Proteomes" id="UP000664859"/>
    </source>
</evidence>
<feature type="chain" id="PRO_5032665083" evidence="1">
    <location>
        <begin position="22"/>
        <end position="137"/>
    </location>
</feature>
<keyword evidence="3" id="KW-1185">Reference proteome</keyword>
<keyword evidence="1" id="KW-0732">Signal</keyword>
<gene>
    <name evidence="2" type="ORF">JKP88DRAFT_225609</name>
</gene>
<evidence type="ECO:0000313" key="2">
    <source>
        <dbReference type="EMBL" id="KAG5178168.1"/>
    </source>
</evidence>
<proteinExistence type="predicted"/>
<evidence type="ECO:0000256" key="1">
    <source>
        <dbReference type="SAM" id="SignalP"/>
    </source>
</evidence>
<reference evidence="2" key="1">
    <citation type="submission" date="2021-02" db="EMBL/GenBank/DDBJ databases">
        <title>First Annotated Genome of the Yellow-green Alga Tribonema minus.</title>
        <authorList>
            <person name="Mahan K.M."/>
        </authorList>
    </citation>
    <scope>NUCLEOTIDE SEQUENCE</scope>
    <source>
        <strain evidence="2">UTEX B ZZ1240</strain>
    </source>
</reference>
<organism evidence="2 3">
    <name type="scientific">Tribonema minus</name>
    <dbReference type="NCBI Taxonomy" id="303371"/>
    <lineage>
        <taxon>Eukaryota</taxon>
        <taxon>Sar</taxon>
        <taxon>Stramenopiles</taxon>
        <taxon>Ochrophyta</taxon>
        <taxon>PX clade</taxon>
        <taxon>Xanthophyceae</taxon>
        <taxon>Tribonematales</taxon>
        <taxon>Tribonemataceae</taxon>
        <taxon>Tribonema</taxon>
    </lineage>
</organism>